<dbReference type="InterPro" id="IPR053145">
    <property type="entry name" value="AB_hydrolase_Est10"/>
</dbReference>
<dbReference type="EMBL" id="LDJJ01000068">
    <property type="protein sequence ID" value="KRG64043.1"/>
    <property type="molecule type" value="Genomic_DNA"/>
</dbReference>
<name>A0A0R0C3Y0_9GAMM</name>
<dbReference type="InterPro" id="IPR002471">
    <property type="entry name" value="Pept_S9_AS"/>
</dbReference>
<feature type="domain" description="DUF3887" evidence="4">
    <location>
        <begin position="33"/>
        <end position="119"/>
    </location>
</feature>
<dbReference type="PATRIC" id="fig|405446.3.peg.3294"/>
<comment type="caution">
    <text evidence="5">The sequence shown here is derived from an EMBL/GenBank/DDBJ whole genome shotgun (WGS) entry which is preliminary data.</text>
</comment>
<protein>
    <recommendedName>
        <fullName evidence="7">Serine aminopeptidase S33 domain-containing protein</fullName>
    </recommendedName>
</protein>
<evidence type="ECO:0000256" key="1">
    <source>
        <dbReference type="ARBA" id="ARBA00022801"/>
    </source>
</evidence>
<dbReference type="PANTHER" id="PTHR43265">
    <property type="entry name" value="ESTERASE ESTD"/>
    <property type="match status" value="1"/>
</dbReference>
<dbReference type="InterPro" id="IPR024981">
    <property type="entry name" value="DUF3887"/>
</dbReference>
<dbReference type="InterPro" id="IPR029058">
    <property type="entry name" value="AB_hydrolase_fold"/>
</dbReference>
<feature type="domain" description="Serine aminopeptidase S33" evidence="3">
    <location>
        <begin position="192"/>
        <end position="397"/>
    </location>
</feature>
<dbReference type="InterPro" id="IPR022742">
    <property type="entry name" value="Hydrolase_4"/>
</dbReference>
<dbReference type="RefSeq" id="WP_057630128.1">
    <property type="nucleotide sequence ID" value="NZ_LDJJ01000068.1"/>
</dbReference>
<evidence type="ECO:0008006" key="7">
    <source>
        <dbReference type="Google" id="ProtNLM"/>
    </source>
</evidence>
<proteinExistence type="predicted"/>
<evidence type="ECO:0000313" key="5">
    <source>
        <dbReference type="EMBL" id="KRG64043.1"/>
    </source>
</evidence>
<dbReference type="Gene3D" id="3.40.50.1820">
    <property type="entry name" value="alpha/beta hydrolase"/>
    <property type="match status" value="1"/>
</dbReference>
<dbReference type="GO" id="GO:0006508">
    <property type="term" value="P:proteolysis"/>
    <property type="evidence" value="ECO:0007669"/>
    <property type="project" value="InterPro"/>
</dbReference>
<keyword evidence="1" id="KW-0378">Hydrolase</keyword>
<dbReference type="Pfam" id="PF13026">
    <property type="entry name" value="DUF3887"/>
    <property type="match status" value="1"/>
</dbReference>
<keyword evidence="6" id="KW-1185">Reference proteome</keyword>
<dbReference type="GO" id="GO:0004252">
    <property type="term" value="F:serine-type endopeptidase activity"/>
    <property type="evidence" value="ECO:0007669"/>
    <property type="project" value="InterPro"/>
</dbReference>
<dbReference type="PANTHER" id="PTHR43265:SF1">
    <property type="entry name" value="ESTERASE ESTD"/>
    <property type="match status" value="1"/>
</dbReference>
<evidence type="ECO:0000259" key="3">
    <source>
        <dbReference type="Pfam" id="PF12146"/>
    </source>
</evidence>
<dbReference type="Gene3D" id="3.10.450.590">
    <property type="match status" value="1"/>
</dbReference>
<dbReference type="Proteomes" id="UP000051863">
    <property type="component" value="Unassembled WGS sequence"/>
</dbReference>
<evidence type="ECO:0000313" key="6">
    <source>
        <dbReference type="Proteomes" id="UP000051863"/>
    </source>
</evidence>
<dbReference type="PROSITE" id="PS00708">
    <property type="entry name" value="PRO_ENDOPEP_SER"/>
    <property type="match status" value="1"/>
</dbReference>
<reference evidence="5 6" key="1">
    <citation type="submission" date="2015-05" db="EMBL/GenBank/DDBJ databases">
        <title>Genome sequencing and analysis of members of genus Stenotrophomonas.</title>
        <authorList>
            <person name="Patil P.P."/>
            <person name="Midha S."/>
            <person name="Patil P.B."/>
        </authorList>
    </citation>
    <scope>NUCLEOTIDE SEQUENCE [LARGE SCALE GENOMIC DNA]</scope>
    <source>
        <strain evidence="5 6">DSM 18941</strain>
    </source>
</reference>
<dbReference type="GO" id="GO:0052689">
    <property type="term" value="F:carboxylic ester hydrolase activity"/>
    <property type="evidence" value="ECO:0007669"/>
    <property type="project" value="TreeGrafter"/>
</dbReference>
<accession>A0A0R0C3Y0</accession>
<evidence type="ECO:0000256" key="2">
    <source>
        <dbReference type="SAM" id="SignalP"/>
    </source>
</evidence>
<dbReference type="SUPFAM" id="SSF53474">
    <property type="entry name" value="alpha/beta-Hydrolases"/>
    <property type="match status" value="1"/>
</dbReference>
<sequence>MKAPRAWITGLALLAAAATANAGEAPATLAGRLLDQLDAAQYAAAEANFSAQMKAAVPAEKLKAVWESLPAQMGAAGPRGTAVTSEADGFRIVVIPLQYANGSLQARIALDKDDKVAGFLVQPAAAPPAPAPAADARYIEKDFSVPASGNASAALPGTLTLPKGKGPFPAIVLVHGSGPQDRDESIGPNRPFLDIARGLAAQGIAVLRYEKRSHARPQDFKTTFSIDDETTDDAVAAVRALAAAADIDPRHIYLLGHSQGGLLAGRIAKAANGTLAGLVLLAAPARPILDLLAEQNRYMANLDGTISADEHAQLAALDAAIAAVRTNPDARLMEIPGRFWQQLEQVDPVADARDSQLPILLLQGGRDFQVVDADWQRWNQGLKGERYRFRHYPALNHLGIAGEGQGSLQEYARPGHVDAALINDIAQWIKAQP</sequence>
<organism evidence="5 6">
    <name type="scientific">Stenotrophomonas terrae</name>
    <dbReference type="NCBI Taxonomy" id="405446"/>
    <lineage>
        <taxon>Bacteria</taxon>
        <taxon>Pseudomonadati</taxon>
        <taxon>Pseudomonadota</taxon>
        <taxon>Gammaproteobacteria</taxon>
        <taxon>Lysobacterales</taxon>
        <taxon>Lysobacteraceae</taxon>
        <taxon>Stenotrophomonas</taxon>
    </lineage>
</organism>
<evidence type="ECO:0000259" key="4">
    <source>
        <dbReference type="Pfam" id="PF13026"/>
    </source>
</evidence>
<dbReference type="OrthoDB" id="9809549at2"/>
<dbReference type="Pfam" id="PF12146">
    <property type="entry name" value="Hydrolase_4"/>
    <property type="match status" value="1"/>
</dbReference>
<feature type="signal peptide" evidence="2">
    <location>
        <begin position="1"/>
        <end position="22"/>
    </location>
</feature>
<dbReference type="AlphaFoldDB" id="A0A0R0C3Y0"/>
<keyword evidence="2" id="KW-0732">Signal</keyword>
<feature type="chain" id="PRO_5006393483" description="Serine aminopeptidase S33 domain-containing protein" evidence="2">
    <location>
        <begin position="23"/>
        <end position="433"/>
    </location>
</feature>
<gene>
    <name evidence="5" type="ORF">ABB27_17030</name>
</gene>